<evidence type="ECO:0000256" key="8">
    <source>
        <dbReference type="SAM" id="MobiDB-lite"/>
    </source>
</evidence>
<dbReference type="InterPro" id="IPR006603">
    <property type="entry name" value="PQ-loop_rpt"/>
</dbReference>
<evidence type="ECO:0000313" key="11">
    <source>
        <dbReference type="Proteomes" id="UP001158576"/>
    </source>
</evidence>
<evidence type="ECO:0000256" key="1">
    <source>
        <dbReference type="ARBA" id="ARBA00004141"/>
    </source>
</evidence>
<feature type="transmembrane region" description="Helical" evidence="9">
    <location>
        <begin position="521"/>
        <end position="538"/>
    </location>
</feature>
<evidence type="ECO:0000256" key="7">
    <source>
        <dbReference type="ARBA" id="ARBA00038475"/>
    </source>
</evidence>
<feature type="transmembrane region" description="Helical" evidence="9">
    <location>
        <begin position="570"/>
        <end position="589"/>
    </location>
</feature>
<dbReference type="PANTHER" id="PTHR12226:SF2">
    <property type="entry name" value="MANNOSE-P-DOLICHOL UTILIZATION DEFECT 1 PROTEIN"/>
    <property type="match status" value="1"/>
</dbReference>
<feature type="transmembrane region" description="Helical" evidence="9">
    <location>
        <begin position="456"/>
        <end position="473"/>
    </location>
</feature>
<dbReference type="InterPro" id="IPR016817">
    <property type="entry name" value="MannP-dilichol_defect-1"/>
</dbReference>
<feature type="transmembrane region" description="Helical" evidence="9">
    <location>
        <begin position="545"/>
        <end position="564"/>
    </location>
</feature>
<protein>
    <submittedName>
        <fullName evidence="10">Oidioi.mRNA.OKI2018_I69.chr2.g6913.t1.cds</fullName>
    </submittedName>
</protein>
<organism evidence="10 11">
    <name type="scientific">Oikopleura dioica</name>
    <name type="common">Tunicate</name>
    <dbReference type="NCBI Taxonomy" id="34765"/>
    <lineage>
        <taxon>Eukaryota</taxon>
        <taxon>Metazoa</taxon>
        <taxon>Chordata</taxon>
        <taxon>Tunicata</taxon>
        <taxon>Appendicularia</taxon>
        <taxon>Copelata</taxon>
        <taxon>Oikopleuridae</taxon>
        <taxon>Oikopleura</taxon>
    </lineage>
</organism>
<dbReference type="Pfam" id="PF09751">
    <property type="entry name" value="Es2"/>
    <property type="match status" value="1"/>
</dbReference>
<reference evidence="10 11" key="1">
    <citation type="submission" date="2021-04" db="EMBL/GenBank/DDBJ databases">
        <authorList>
            <person name="Bliznina A."/>
        </authorList>
    </citation>
    <scope>NUCLEOTIDE SEQUENCE [LARGE SCALE GENOMIC DNA]</scope>
</reference>
<evidence type="ECO:0000256" key="6">
    <source>
        <dbReference type="ARBA" id="ARBA00023136"/>
    </source>
</evidence>
<comment type="subcellular location">
    <subcellularLocation>
        <location evidence="1">Membrane</location>
        <topology evidence="1">Multi-pass membrane protein</topology>
    </subcellularLocation>
</comment>
<feature type="compositionally biased region" description="Basic and acidic residues" evidence="8">
    <location>
        <begin position="1"/>
        <end position="11"/>
    </location>
</feature>
<keyword evidence="5 9" id="KW-1133">Transmembrane helix</keyword>
<dbReference type="Proteomes" id="UP001158576">
    <property type="component" value="Chromosome 2"/>
</dbReference>
<evidence type="ECO:0000256" key="3">
    <source>
        <dbReference type="ARBA" id="ARBA00022692"/>
    </source>
</evidence>
<dbReference type="EMBL" id="OU015567">
    <property type="protein sequence ID" value="CAG5112732.1"/>
    <property type="molecule type" value="Genomic_DNA"/>
</dbReference>
<feature type="compositionally biased region" description="Basic and acidic residues" evidence="8">
    <location>
        <begin position="166"/>
        <end position="176"/>
    </location>
</feature>
<gene>
    <name evidence="10" type="ORF">OKIOD_LOCUS15678</name>
</gene>
<feature type="region of interest" description="Disordered" evidence="8">
    <location>
        <begin position="1"/>
        <end position="25"/>
    </location>
</feature>
<comment type="similarity">
    <text evidence="7">Belongs to the MPDU1 (TC 2.A.43.3) family.</text>
</comment>
<keyword evidence="3 9" id="KW-0812">Transmembrane</keyword>
<dbReference type="Pfam" id="PF04193">
    <property type="entry name" value="PQ-loop"/>
    <property type="match status" value="2"/>
</dbReference>
<dbReference type="InterPro" id="IPR019148">
    <property type="entry name" value="Nuclear_protein_DGCR14_ESS-2"/>
</dbReference>
<evidence type="ECO:0000256" key="9">
    <source>
        <dbReference type="SAM" id="Phobius"/>
    </source>
</evidence>
<dbReference type="PANTHER" id="PTHR12226">
    <property type="entry name" value="MANNOSE-P-DOLICHOL UTILIZATION DEFECT 1 LEC35 -RELATED"/>
    <property type="match status" value="1"/>
</dbReference>
<keyword evidence="11" id="KW-1185">Reference proteome</keyword>
<evidence type="ECO:0000256" key="5">
    <source>
        <dbReference type="ARBA" id="ARBA00022989"/>
    </source>
</evidence>
<feature type="region of interest" description="Disordered" evidence="8">
    <location>
        <begin position="139"/>
        <end position="198"/>
    </location>
</feature>
<evidence type="ECO:0000256" key="2">
    <source>
        <dbReference type="ARBA" id="ARBA00022448"/>
    </source>
</evidence>
<feature type="region of interest" description="Disordered" evidence="8">
    <location>
        <begin position="40"/>
        <end position="67"/>
    </location>
</feature>
<feature type="transmembrane region" description="Helical" evidence="9">
    <location>
        <begin position="596"/>
        <end position="616"/>
    </location>
</feature>
<name>A0ABN7TBJ6_OIKDI</name>
<dbReference type="Gene3D" id="1.20.1280.290">
    <property type="match status" value="2"/>
</dbReference>
<keyword evidence="4" id="KW-0677">Repeat</keyword>
<feature type="transmembrane region" description="Helical" evidence="9">
    <location>
        <begin position="628"/>
        <end position="648"/>
    </location>
</feature>
<keyword evidence="6 9" id="KW-0472">Membrane</keyword>
<dbReference type="SMART" id="SM00679">
    <property type="entry name" value="CTNS"/>
    <property type="match status" value="2"/>
</dbReference>
<feature type="transmembrane region" description="Helical" evidence="9">
    <location>
        <begin position="485"/>
        <end position="509"/>
    </location>
</feature>
<keyword evidence="2" id="KW-0813">Transport</keyword>
<accession>A0ABN7TBJ6</accession>
<evidence type="ECO:0000313" key="10">
    <source>
        <dbReference type="EMBL" id="CAG5112732.1"/>
    </source>
</evidence>
<evidence type="ECO:0000256" key="4">
    <source>
        <dbReference type="ARBA" id="ARBA00022737"/>
    </source>
</evidence>
<proteinExistence type="inferred from homology"/>
<sequence length="658" mass="73269">MSQSVRSDRGSSRRSSTTSDFSESDFKRLEELREIGKSAKREARDLDIESMPDSMMSSASTALTKAERKRQLAIAKTHKLILTKKPREILKEEEYLSDMDKLITRDFFPHYDHVKDQHDYLIAEEEGDVEAMREIQMKHKKRQAERPTTGAWTVGGTPFLEGTPAPDDRSPDREKDDENDSDEEQEKEKAPTKKKSRTENISLDRYCTKFTSEDNDSFQKVHKFTEDKKKEQYAFLYAAQEQGDMMCEDKDANKLMAPEKILAIEDAREPGKQKKAGVGNWKYTNKNSLFYGAELEAQKEYIFKKPPQPREIVHENTRFKKDPFLRPVAPDRVATLVHNRIKNTLKDDGKVGIDGKPITPGRYGFSFGHAKSMPGVEDSPFMTWGQLEATPQRAMTPGGASTSDSKAPGVSTIASNAPSFRMDSSPTGINLLTEECTVKYLDEFDILDQDCFKATLAKGLGLAIIAGSILVKVPQILSIIGAKSAAGLSLFSVLLELFPCATLIGYGLASGFPFSSWGESFFMAVQTMIIAFLICDYTGRRGLGLMLNLAYAGFVYVLISGMVTVEQLQVLQLCNLPVTVISRLIQVVTNFKNGHCGTLSGVTCGMLFAGGLARVFTSFQETGDMVMIMNFSASTFMSFLLCLQLVIYKDAKPAGKKE</sequence>